<reference evidence="1" key="1">
    <citation type="journal article" date="2020" name="Nature">
        <title>Giant virus diversity and host interactions through global metagenomics.</title>
        <authorList>
            <person name="Schulz F."/>
            <person name="Roux S."/>
            <person name="Paez-Espino D."/>
            <person name="Jungbluth S."/>
            <person name="Walsh D.A."/>
            <person name="Denef V.J."/>
            <person name="McMahon K.D."/>
            <person name="Konstantinidis K.T."/>
            <person name="Eloe-Fadrosh E.A."/>
            <person name="Kyrpides N.C."/>
            <person name="Woyke T."/>
        </authorList>
    </citation>
    <scope>NUCLEOTIDE SEQUENCE</scope>
    <source>
        <strain evidence="1">GVMAG-M-3300001351-8</strain>
    </source>
</reference>
<sequence length="105" mass="12419">MSSKNISSINISSINISSINISSVSNSLDFILNDNIPIIDEYRIKFKKNDDNFERNFNKNLKNYYTNNNIYNSLRYKKTIESWMLDIILILERQNILKKCIFELS</sequence>
<dbReference type="EMBL" id="MN738870">
    <property type="protein sequence ID" value="QHT29163.1"/>
    <property type="molecule type" value="Genomic_DNA"/>
</dbReference>
<accession>A0A6C0EL49</accession>
<proteinExistence type="predicted"/>
<evidence type="ECO:0000313" key="1">
    <source>
        <dbReference type="EMBL" id="QHT29163.1"/>
    </source>
</evidence>
<protein>
    <submittedName>
        <fullName evidence="1">Uncharacterized protein</fullName>
    </submittedName>
</protein>
<dbReference type="AlphaFoldDB" id="A0A6C0EL49"/>
<organism evidence="1">
    <name type="scientific">viral metagenome</name>
    <dbReference type="NCBI Taxonomy" id="1070528"/>
    <lineage>
        <taxon>unclassified sequences</taxon>
        <taxon>metagenomes</taxon>
        <taxon>organismal metagenomes</taxon>
    </lineage>
</organism>
<name>A0A6C0EL49_9ZZZZ</name>